<keyword evidence="3 5" id="KW-0804">Transcription</keyword>
<keyword evidence="4 5" id="KW-0539">Nucleus</keyword>
<dbReference type="AlphaFoldDB" id="A0A9D4XTF0"/>
<name>A0A9D4XTF0_PEA</name>
<dbReference type="PROSITE" id="PS51742">
    <property type="entry name" value="PPC"/>
    <property type="match status" value="1"/>
</dbReference>
<feature type="domain" description="PPC" evidence="7">
    <location>
        <begin position="192"/>
        <end position="335"/>
    </location>
</feature>
<comment type="subcellular location">
    <subcellularLocation>
        <location evidence="5">Nucleus</location>
    </subcellularLocation>
</comment>
<evidence type="ECO:0000256" key="6">
    <source>
        <dbReference type="SAM" id="MobiDB-lite"/>
    </source>
</evidence>
<keyword evidence="1 5" id="KW-0805">Transcription regulation</keyword>
<dbReference type="InterPro" id="IPR039605">
    <property type="entry name" value="AHL"/>
</dbReference>
<organism evidence="8 9">
    <name type="scientific">Pisum sativum</name>
    <name type="common">Garden pea</name>
    <name type="synonym">Lathyrus oleraceus</name>
    <dbReference type="NCBI Taxonomy" id="3888"/>
    <lineage>
        <taxon>Eukaryota</taxon>
        <taxon>Viridiplantae</taxon>
        <taxon>Streptophyta</taxon>
        <taxon>Embryophyta</taxon>
        <taxon>Tracheophyta</taxon>
        <taxon>Spermatophyta</taxon>
        <taxon>Magnoliopsida</taxon>
        <taxon>eudicotyledons</taxon>
        <taxon>Gunneridae</taxon>
        <taxon>Pentapetalae</taxon>
        <taxon>rosids</taxon>
        <taxon>fabids</taxon>
        <taxon>Fabales</taxon>
        <taxon>Fabaceae</taxon>
        <taxon>Papilionoideae</taxon>
        <taxon>50 kb inversion clade</taxon>
        <taxon>NPAAA clade</taxon>
        <taxon>Hologalegina</taxon>
        <taxon>IRL clade</taxon>
        <taxon>Fabeae</taxon>
        <taxon>Lathyrus</taxon>
    </lineage>
</organism>
<dbReference type="InterPro" id="IPR005175">
    <property type="entry name" value="PPC_dom"/>
</dbReference>
<feature type="region of interest" description="Disordered" evidence="6">
    <location>
        <begin position="27"/>
        <end position="60"/>
    </location>
</feature>
<comment type="caution">
    <text evidence="8">The sequence shown here is derived from an EMBL/GenBank/DDBJ whole genome shotgun (WGS) entry which is preliminary data.</text>
</comment>
<dbReference type="GO" id="GO:0003680">
    <property type="term" value="F:minor groove of adenine-thymine-rich DNA binding"/>
    <property type="evidence" value="ECO:0007669"/>
    <property type="project" value="UniProtKB-UniRule"/>
</dbReference>
<accession>A0A9D4XTF0</accession>
<evidence type="ECO:0000256" key="3">
    <source>
        <dbReference type="ARBA" id="ARBA00023163"/>
    </source>
</evidence>
<dbReference type="CDD" id="cd11378">
    <property type="entry name" value="DUF296"/>
    <property type="match status" value="1"/>
</dbReference>
<evidence type="ECO:0000313" key="9">
    <source>
        <dbReference type="Proteomes" id="UP001058974"/>
    </source>
</evidence>
<evidence type="ECO:0000256" key="4">
    <source>
        <dbReference type="ARBA" id="ARBA00023242"/>
    </source>
</evidence>
<evidence type="ECO:0000259" key="7">
    <source>
        <dbReference type="PROSITE" id="PS51742"/>
    </source>
</evidence>
<evidence type="ECO:0000256" key="2">
    <source>
        <dbReference type="ARBA" id="ARBA00023125"/>
    </source>
</evidence>
<keyword evidence="2 5" id="KW-0238">DNA-binding</keyword>
<dbReference type="Pfam" id="PF03479">
    <property type="entry name" value="PCC"/>
    <property type="match status" value="1"/>
</dbReference>
<evidence type="ECO:0000256" key="1">
    <source>
        <dbReference type="ARBA" id="ARBA00023015"/>
    </source>
</evidence>
<reference evidence="8 9" key="1">
    <citation type="journal article" date="2022" name="Nat. Genet.">
        <title>Improved pea reference genome and pan-genome highlight genomic features and evolutionary characteristics.</title>
        <authorList>
            <person name="Yang T."/>
            <person name="Liu R."/>
            <person name="Luo Y."/>
            <person name="Hu S."/>
            <person name="Wang D."/>
            <person name="Wang C."/>
            <person name="Pandey M.K."/>
            <person name="Ge S."/>
            <person name="Xu Q."/>
            <person name="Li N."/>
            <person name="Li G."/>
            <person name="Huang Y."/>
            <person name="Saxena R.K."/>
            <person name="Ji Y."/>
            <person name="Li M."/>
            <person name="Yan X."/>
            <person name="He Y."/>
            <person name="Liu Y."/>
            <person name="Wang X."/>
            <person name="Xiang C."/>
            <person name="Varshney R.K."/>
            <person name="Ding H."/>
            <person name="Gao S."/>
            <person name="Zong X."/>
        </authorList>
    </citation>
    <scope>NUCLEOTIDE SEQUENCE [LARGE SCALE GENOMIC DNA]</scope>
    <source>
        <strain evidence="8 9">cv. Zhongwan 6</strain>
    </source>
</reference>
<sequence length="383" mass="41031">MIKRCRANSTLSVQTITRNLSRHLSKDKGAFQAVQSDGSRSRKGQPIVLDDDDSDDSDDPHVLEKTKNKAPEYLKDAKIYFPSRESPEKAIEVYSSWNSCCCYQANLSLSAYTQFPSYLEVWRLSIFKLLDASRTSDKLNHFSAAVTQDEVLAVTFPGPTISAQVGDTLAIALTNKLSTEGTATCVFASTAAVDFTPHVVTVNTGEDVGGKILSFAQKSPRAICILSANGAISKVTLRQLGSSGGGILTYEGRFEILSLSGSYTVSDTSGIRTRDGGSSVSLAGPDGRVIGGSVPGLLTAAGPIQIVVGSFTPDANKTLKKKYQREHTVSSPTSTGPEIMTAARPISQANAHAENFMIPILSQLPDHQNQSCNQTNAPFFSLR</sequence>
<comment type="domain">
    <text evidence="5">The PPC domain mediates interactions between AHL proteins.</text>
</comment>
<evidence type="ECO:0000313" key="8">
    <source>
        <dbReference type="EMBL" id="KAI5427091.1"/>
    </source>
</evidence>
<dbReference type="GO" id="GO:0005634">
    <property type="term" value="C:nucleus"/>
    <property type="evidence" value="ECO:0007669"/>
    <property type="project" value="UniProtKB-SubCell"/>
</dbReference>
<dbReference type="SUPFAM" id="SSF117856">
    <property type="entry name" value="AF0104/ALDC/Ptd012-like"/>
    <property type="match status" value="1"/>
</dbReference>
<dbReference type="PANTHER" id="PTHR31500:SF56">
    <property type="entry name" value="AT-HOOK MOTIF NUCLEAR-LOCALIZED PROTEIN"/>
    <property type="match status" value="1"/>
</dbReference>
<keyword evidence="9" id="KW-1185">Reference proteome</keyword>
<comment type="function">
    <text evidence="5">Transcription factor that specifically binds AT-rich DNA sequences related to the nuclear matrix attachment regions (MARs).</text>
</comment>
<dbReference type="PANTHER" id="PTHR31500">
    <property type="entry name" value="AT-HOOK MOTIF NUCLEAR-LOCALIZED PROTEIN 9"/>
    <property type="match status" value="1"/>
</dbReference>
<dbReference type="EMBL" id="JAMSHJ010000003">
    <property type="protein sequence ID" value="KAI5427091.1"/>
    <property type="molecule type" value="Genomic_DNA"/>
</dbReference>
<dbReference type="Proteomes" id="UP001058974">
    <property type="component" value="Chromosome 3"/>
</dbReference>
<gene>
    <name evidence="8" type="ORF">KIW84_032498</name>
</gene>
<proteinExistence type="predicted"/>
<feature type="compositionally biased region" description="Acidic residues" evidence="6">
    <location>
        <begin position="49"/>
        <end position="58"/>
    </location>
</feature>
<dbReference type="Gene3D" id="3.30.1330.80">
    <property type="entry name" value="Hypothetical protein, similar to alpha- acetolactate decarboxylase, domain 2"/>
    <property type="match status" value="1"/>
</dbReference>
<protein>
    <recommendedName>
        <fullName evidence="5">AT-hook motif nuclear-localized protein</fullName>
    </recommendedName>
</protein>
<evidence type="ECO:0000256" key="5">
    <source>
        <dbReference type="RuleBase" id="RU367031"/>
    </source>
</evidence>
<dbReference type="Gramene" id="Psat03G0249800-T1">
    <property type="protein sequence ID" value="KAI5427091.1"/>
    <property type="gene ID" value="KIW84_032498"/>
</dbReference>